<dbReference type="RefSeq" id="WP_072890706.1">
    <property type="nucleotide sequence ID" value="NZ_FQVW01000024.1"/>
</dbReference>
<name>A0A1M5IGN3_9BACI</name>
<dbReference type="AlphaFoldDB" id="A0A1M5IGN3"/>
<evidence type="ECO:0000313" key="2">
    <source>
        <dbReference type="Proteomes" id="UP000183988"/>
    </source>
</evidence>
<protein>
    <submittedName>
        <fullName evidence="1">Uncharacterized protein</fullName>
    </submittedName>
</protein>
<dbReference type="EMBL" id="FQVW01000024">
    <property type="protein sequence ID" value="SHG27441.1"/>
    <property type="molecule type" value="Genomic_DNA"/>
</dbReference>
<evidence type="ECO:0000313" key="1">
    <source>
        <dbReference type="EMBL" id="SHG27441.1"/>
    </source>
</evidence>
<accession>A0A1M5IGN3</accession>
<proteinExistence type="predicted"/>
<sequence length="108" mass="12457">MRVGLYVLGVLAVIVAVSFIETDAVEKDEANYIVYEDEVPTSVNQPTASTDIPTFSSLESVLEETKEVDGNYVEVYREYEIYRDENDVIIKREPTSNYNYLRYQLNDE</sequence>
<reference evidence="1 2" key="1">
    <citation type="submission" date="2016-11" db="EMBL/GenBank/DDBJ databases">
        <authorList>
            <person name="Jaros S."/>
            <person name="Januszkiewicz K."/>
            <person name="Wedrychowicz H."/>
        </authorList>
    </citation>
    <scope>NUCLEOTIDE SEQUENCE [LARGE SCALE GENOMIC DNA]</scope>
    <source>
        <strain evidence="1 2">IBRC-M 10683</strain>
    </source>
</reference>
<gene>
    <name evidence="1" type="ORF">SAMN05216225_10246</name>
</gene>
<dbReference type="Proteomes" id="UP000183988">
    <property type="component" value="Unassembled WGS sequence"/>
</dbReference>
<dbReference type="OrthoDB" id="2655258at2"/>
<keyword evidence="2" id="KW-1185">Reference proteome</keyword>
<organism evidence="1 2">
    <name type="scientific">Ornithinibacillus halophilus</name>
    <dbReference type="NCBI Taxonomy" id="930117"/>
    <lineage>
        <taxon>Bacteria</taxon>
        <taxon>Bacillati</taxon>
        <taxon>Bacillota</taxon>
        <taxon>Bacilli</taxon>
        <taxon>Bacillales</taxon>
        <taxon>Bacillaceae</taxon>
        <taxon>Ornithinibacillus</taxon>
    </lineage>
</organism>